<comment type="caution">
    <text evidence="3">The sequence shown here is derived from an EMBL/GenBank/DDBJ whole genome shotgun (WGS) entry which is preliminary data.</text>
</comment>
<sequence length="177" mass="18578">MLSPLPSPSLQGQRGASLIEVLVTVLLLSFAMLAMANMHAMSLKYVKMAEFRGIATELALDLGDRMRANASGAGSYVYTATYSPTSSAVTVPACSNTLVCTPAEIAAIDLAEIRNAVRLAVPGGGLRVERDAANPTVMNVWVIWQDPEGNVASTLLTCPGTITATPQPNCLAMRVAL</sequence>
<keyword evidence="1" id="KW-0472">Membrane</keyword>
<keyword evidence="4" id="KW-1185">Reference proteome</keyword>
<dbReference type="InterPro" id="IPR013362">
    <property type="entry name" value="Pilus_4_PilV"/>
</dbReference>
<accession>A0A2S5TBD5</accession>
<dbReference type="RefSeq" id="WP_104232045.1">
    <property type="nucleotide sequence ID" value="NZ_PSNW01000014.1"/>
</dbReference>
<dbReference type="EMBL" id="PSNW01000014">
    <property type="protein sequence ID" value="PPE72290.1"/>
    <property type="molecule type" value="Genomic_DNA"/>
</dbReference>
<evidence type="ECO:0000313" key="3">
    <source>
        <dbReference type="EMBL" id="PPE72290.1"/>
    </source>
</evidence>
<keyword evidence="1" id="KW-1133">Transmembrane helix</keyword>
<dbReference type="NCBIfam" id="TIGR02523">
    <property type="entry name" value="type_IV_pilV"/>
    <property type="match status" value="1"/>
</dbReference>
<feature type="transmembrane region" description="Helical" evidence="1">
    <location>
        <begin position="15"/>
        <end position="38"/>
    </location>
</feature>
<evidence type="ECO:0000256" key="1">
    <source>
        <dbReference type="SAM" id="Phobius"/>
    </source>
</evidence>
<evidence type="ECO:0000313" key="4">
    <source>
        <dbReference type="Proteomes" id="UP000238220"/>
    </source>
</evidence>
<proteinExistence type="predicted"/>
<dbReference type="Pfam" id="PF22150">
    <property type="entry name" value="Tt1218-like"/>
    <property type="match status" value="1"/>
</dbReference>
<gene>
    <name evidence="3" type="primary">pilV</name>
    <name evidence="3" type="ORF">C3942_19500</name>
</gene>
<reference evidence="3 4" key="1">
    <citation type="submission" date="2018-02" db="EMBL/GenBank/DDBJ databases">
        <title>Genome sequencing of Solimonas sp. HR-BB.</title>
        <authorList>
            <person name="Lee Y."/>
            <person name="Jeon C.O."/>
        </authorList>
    </citation>
    <scope>NUCLEOTIDE SEQUENCE [LARGE SCALE GENOMIC DNA]</scope>
    <source>
        <strain evidence="3 4">HR-BB</strain>
    </source>
</reference>
<keyword evidence="1" id="KW-0812">Transmembrane</keyword>
<organism evidence="3 4">
    <name type="scientific">Solimonas fluminis</name>
    <dbReference type="NCBI Taxonomy" id="2086571"/>
    <lineage>
        <taxon>Bacteria</taxon>
        <taxon>Pseudomonadati</taxon>
        <taxon>Pseudomonadota</taxon>
        <taxon>Gammaproteobacteria</taxon>
        <taxon>Nevskiales</taxon>
        <taxon>Nevskiaceae</taxon>
        <taxon>Solimonas</taxon>
    </lineage>
</organism>
<dbReference type="InterPro" id="IPR054402">
    <property type="entry name" value="Tt1218-like_dom"/>
</dbReference>
<dbReference type="AlphaFoldDB" id="A0A2S5TBD5"/>
<evidence type="ECO:0000259" key="2">
    <source>
        <dbReference type="Pfam" id="PF22150"/>
    </source>
</evidence>
<dbReference type="Proteomes" id="UP000238220">
    <property type="component" value="Unassembled WGS sequence"/>
</dbReference>
<dbReference type="OrthoDB" id="8902321at2"/>
<protein>
    <submittedName>
        <fullName evidence="3">Type IV pilus modification protein PilV</fullName>
    </submittedName>
</protein>
<feature type="domain" description="Type IV pilin Tt1218-like" evidence="2">
    <location>
        <begin position="48"/>
        <end position="110"/>
    </location>
</feature>
<name>A0A2S5TBD5_9GAMM</name>